<dbReference type="InterPro" id="IPR036734">
    <property type="entry name" value="Neur_chan_lig-bd_sf"/>
</dbReference>
<feature type="domain" description="Neurotransmitter-gated ion-channel transmembrane" evidence="8">
    <location>
        <begin position="266"/>
        <end position="470"/>
    </location>
</feature>
<keyword evidence="9" id="KW-1185">Reference proteome</keyword>
<comment type="subcellular location">
    <subcellularLocation>
        <location evidence="1">Membrane</location>
        <topology evidence="1">Multi-pass membrane protein</topology>
    </subcellularLocation>
</comment>
<proteinExistence type="predicted"/>
<evidence type="ECO:0000256" key="3">
    <source>
        <dbReference type="ARBA" id="ARBA00022989"/>
    </source>
</evidence>
<dbReference type="CDD" id="cd18989">
    <property type="entry name" value="LGIC_ECD_cation"/>
    <property type="match status" value="1"/>
</dbReference>
<dbReference type="InterPro" id="IPR006202">
    <property type="entry name" value="Neur_chan_lig-bd"/>
</dbReference>
<dbReference type="SUPFAM" id="SSF90112">
    <property type="entry name" value="Neurotransmitter-gated ion-channel transmembrane pore"/>
    <property type="match status" value="1"/>
</dbReference>
<dbReference type="GO" id="GO:0016020">
    <property type="term" value="C:membrane"/>
    <property type="evidence" value="ECO:0007669"/>
    <property type="project" value="UniProtKB-SubCell"/>
</dbReference>
<dbReference type="Pfam" id="PF02931">
    <property type="entry name" value="Neur_chan_LBD"/>
    <property type="match status" value="1"/>
</dbReference>
<dbReference type="Pfam" id="PF02932">
    <property type="entry name" value="Neur_chan_memb"/>
    <property type="match status" value="1"/>
</dbReference>
<dbReference type="GO" id="GO:0004888">
    <property type="term" value="F:transmembrane signaling receptor activity"/>
    <property type="evidence" value="ECO:0007669"/>
    <property type="project" value="InterPro"/>
</dbReference>
<keyword evidence="6" id="KW-0732">Signal</keyword>
<reference evidence="10" key="1">
    <citation type="submission" date="2022-11" db="UniProtKB">
        <authorList>
            <consortium name="WormBaseParasite"/>
        </authorList>
    </citation>
    <scope>IDENTIFICATION</scope>
</reference>
<dbReference type="AlphaFoldDB" id="A0A914WBL1"/>
<dbReference type="PANTHER" id="PTHR18945">
    <property type="entry name" value="NEUROTRANSMITTER GATED ION CHANNEL"/>
    <property type="match status" value="1"/>
</dbReference>
<feature type="domain" description="Neurotransmitter-gated ion-channel ligand-binding" evidence="7">
    <location>
        <begin position="48"/>
        <end position="259"/>
    </location>
</feature>
<dbReference type="WBParaSite" id="PSAMB.scaffold3475size18114.g21561.t1">
    <property type="protein sequence ID" value="PSAMB.scaffold3475size18114.g21561.t1"/>
    <property type="gene ID" value="PSAMB.scaffold3475size18114.g21561"/>
</dbReference>
<evidence type="ECO:0000256" key="2">
    <source>
        <dbReference type="ARBA" id="ARBA00022692"/>
    </source>
</evidence>
<evidence type="ECO:0000259" key="7">
    <source>
        <dbReference type="Pfam" id="PF02931"/>
    </source>
</evidence>
<keyword evidence="2 5" id="KW-0812">Transmembrane</keyword>
<feature type="transmembrane region" description="Helical" evidence="5">
    <location>
        <begin position="325"/>
        <end position="349"/>
    </location>
</feature>
<feature type="transmembrane region" description="Helical" evidence="5">
    <location>
        <begin position="261"/>
        <end position="283"/>
    </location>
</feature>
<evidence type="ECO:0000313" key="9">
    <source>
        <dbReference type="Proteomes" id="UP000887566"/>
    </source>
</evidence>
<feature type="transmembrane region" description="Helical" evidence="5">
    <location>
        <begin position="295"/>
        <end position="313"/>
    </location>
</feature>
<dbReference type="Gene3D" id="1.20.58.390">
    <property type="entry name" value="Neurotransmitter-gated ion-channel transmembrane domain"/>
    <property type="match status" value="1"/>
</dbReference>
<dbReference type="SUPFAM" id="SSF63712">
    <property type="entry name" value="Nicotinic receptor ligand binding domain-like"/>
    <property type="match status" value="1"/>
</dbReference>
<dbReference type="FunFam" id="2.70.170.10:FF:000028">
    <property type="entry name" value="AcetylCholine Receptor"/>
    <property type="match status" value="1"/>
</dbReference>
<evidence type="ECO:0000256" key="4">
    <source>
        <dbReference type="ARBA" id="ARBA00023136"/>
    </source>
</evidence>
<protein>
    <submittedName>
        <fullName evidence="10">Uncharacterized protein</fullName>
    </submittedName>
</protein>
<dbReference type="InterPro" id="IPR036719">
    <property type="entry name" value="Neuro-gated_channel_TM_sf"/>
</dbReference>
<accession>A0A914WBL1</accession>
<keyword evidence="3 5" id="KW-1133">Transmembrane helix</keyword>
<dbReference type="Gene3D" id="2.70.170.10">
    <property type="entry name" value="Neurotransmitter-gated ion-channel ligand-binding domain"/>
    <property type="match status" value="1"/>
</dbReference>
<evidence type="ECO:0000256" key="5">
    <source>
        <dbReference type="SAM" id="Phobius"/>
    </source>
</evidence>
<dbReference type="InterPro" id="IPR006029">
    <property type="entry name" value="Neurotrans-gated_channel_TM"/>
</dbReference>
<dbReference type="Proteomes" id="UP000887566">
    <property type="component" value="Unplaced"/>
</dbReference>
<keyword evidence="4 5" id="KW-0472">Membrane</keyword>
<dbReference type="PRINTS" id="PR00252">
    <property type="entry name" value="NRIONCHANNEL"/>
</dbReference>
<evidence type="ECO:0000313" key="10">
    <source>
        <dbReference type="WBParaSite" id="PSAMB.scaffold3475size18114.g21561.t1"/>
    </source>
</evidence>
<evidence type="ECO:0000256" key="6">
    <source>
        <dbReference type="SAM" id="SignalP"/>
    </source>
</evidence>
<feature type="signal peptide" evidence="6">
    <location>
        <begin position="1"/>
        <end position="19"/>
    </location>
</feature>
<feature type="chain" id="PRO_5037733453" evidence="6">
    <location>
        <begin position="20"/>
        <end position="476"/>
    </location>
</feature>
<feature type="transmembrane region" description="Helical" evidence="5">
    <location>
        <begin position="453"/>
        <end position="473"/>
    </location>
</feature>
<evidence type="ECO:0000259" key="8">
    <source>
        <dbReference type="Pfam" id="PF02932"/>
    </source>
</evidence>
<dbReference type="InterPro" id="IPR006201">
    <property type="entry name" value="Neur_channel"/>
</dbReference>
<evidence type="ECO:0000256" key="1">
    <source>
        <dbReference type="ARBA" id="ARBA00004141"/>
    </source>
</evidence>
<organism evidence="9 10">
    <name type="scientific">Plectus sambesii</name>
    <dbReference type="NCBI Taxonomy" id="2011161"/>
    <lineage>
        <taxon>Eukaryota</taxon>
        <taxon>Metazoa</taxon>
        <taxon>Ecdysozoa</taxon>
        <taxon>Nematoda</taxon>
        <taxon>Chromadorea</taxon>
        <taxon>Plectida</taxon>
        <taxon>Plectina</taxon>
        <taxon>Plectoidea</taxon>
        <taxon>Plectidae</taxon>
        <taxon>Plectus</taxon>
    </lineage>
</organism>
<sequence>MLTVTCFTLSLLFINDCSANLFFNETEVEAEDAPRITTDARKQKFTHEQRLYHALFAGYNKHLRPLRNPNKALKVYINPSISGIIKADELDQSLKFFQWFPMIWKDELLGWSPSKFGGLQFIMIPSNLIWLPDIFAFTTMEAIETMPMEKTYARVDYEGNVTIVKHQFLTVRCQYHILLFPFDVQQCRMPFGSWAYTTEQIELEAFESRLAQQIFEENSEWEIVSFTARKESVTYESFSTIINRTFQELHYDLVFKRKPTFYIYMIVVPCSIIVNICLLGLFAPFNTNGDRQEKLTLGLTTLLTVAVLLHIVSGQMPKSAEGLPLLGKFILVELIVCATALAVSVLLMYGHRQVIKRRWVAPNFVRTYANYLKPHRVLEESSHLLEERSQVDLSELQLNNSPKNDHQHTFTQITLLKTYIAHVTAMKKQLLRFQEDTTLHEVWNIAFEWIDMILLGTFLSVNLLLTYIMFVMVPAA</sequence>
<name>A0A914WBL1_9BILA</name>
<dbReference type="InterPro" id="IPR038050">
    <property type="entry name" value="Neuro_actylchol_rec"/>
</dbReference>
<dbReference type="GO" id="GO:0005230">
    <property type="term" value="F:extracellular ligand-gated monoatomic ion channel activity"/>
    <property type="evidence" value="ECO:0007669"/>
    <property type="project" value="InterPro"/>
</dbReference>